<evidence type="ECO:0000256" key="4">
    <source>
        <dbReference type="SAM" id="MobiDB-lite"/>
    </source>
</evidence>
<dbReference type="SUPFAM" id="SSF53822">
    <property type="entry name" value="Periplasmic binding protein-like I"/>
    <property type="match status" value="1"/>
</dbReference>
<name>A0A7Y0HZJ5_9BIFI</name>
<gene>
    <name evidence="6" type="ORF">G1C96_1460</name>
</gene>
<proteinExistence type="predicted"/>
<dbReference type="Gene3D" id="3.40.50.2300">
    <property type="match status" value="2"/>
</dbReference>
<dbReference type="AlphaFoldDB" id="A0A7Y0HZJ5"/>
<dbReference type="PANTHER" id="PTHR30146">
    <property type="entry name" value="LACI-RELATED TRANSCRIPTIONAL REPRESSOR"/>
    <property type="match status" value="1"/>
</dbReference>
<dbReference type="Pfam" id="PF13377">
    <property type="entry name" value="Peripla_BP_3"/>
    <property type="match status" value="1"/>
</dbReference>
<dbReference type="PROSITE" id="PS50932">
    <property type="entry name" value="HTH_LACI_2"/>
    <property type="match status" value="1"/>
</dbReference>
<feature type="domain" description="HTH lacI-type" evidence="5">
    <location>
        <begin position="23"/>
        <end position="77"/>
    </location>
</feature>
<dbReference type="Gene3D" id="1.10.260.40">
    <property type="entry name" value="lambda repressor-like DNA-binding domains"/>
    <property type="match status" value="1"/>
</dbReference>
<feature type="region of interest" description="Disordered" evidence="4">
    <location>
        <begin position="1"/>
        <end position="22"/>
    </location>
</feature>
<dbReference type="CDD" id="cd06267">
    <property type="entry name" value="PBP1_LacI_sugar_binding-like"/>
    <property type="match status" value="1"/>
</dbReference>
<keyword evidence="3" id="KW-0804">Transcription</keyword>
<evidence type="ECO:0000259" key="5">
    <source>
        <dbReference type="PROSITE" id="PS50932"/>
    </source>
</evidence>
<keyword evidence="2" id="KW-0238">DNA-binding</keyword>
<dbReference type="GO" id="GO:0003700">
    <property type="term" value="F:DNA-binding transcription factor activity"/>
    <property type="evidence" value="ECO:0007669"/>
    <property type="project" value="TreeGrafter"/>
</dbReference>
<dbReference type="InterPro" id="IPR010982">
    <property type="entry name" value="Lambda_DNA-bd_dom_sf"/>
</dbReference>
<comment type="caution">
    <text evidence="6">The sequence shown here is derived from an EMBL/GenBank/DDBJ whole genome shotgun (WGS) entry which is preliminary data.</text>
</comment>
<dbReference type="RefSeq" id="WP_169275967.1">
    <property type="nucleotide sequence ID" value="NZ_JAAIIH010000012.1"/>
</dbReference>
<accession>A0A7Y0HZJ5</accession>
<evidence type="ECO:0000313" key="7">
    <source>
        <dbReference type="Proteomes" id="UP000588277"/>
    </source>
</evidence>
<sequence>MSEAQAVGAARHSKPGPAKTGQANIADIARLAGVSTATVSRVMRGKGSVSQATRDKVMKVVDDLGYVPNAHALALTTPPNSVTMVVRTISGGTYADLMSGVEQEVSSRGMTFRLISTGMRVGGLQRVVDDLLSQRPKVAVMLADAGTDVEQDEVLNDSFEQLSRVGTTAVLAGRPRLSLNPGIGVVDYANEQGMHDLTRYMISLGHRAFLFVGKADISSVFSARYRGFLRALDEAGIVHDPRFDVARTDDRRTNMDALAAAYAAGGRFTAVVASTDAIALDAIYGLRTLGLDVPRQVSVGGFDDMPYAGDLVVPLSTVHVPFADLGRAAVKVGLGDMPLDVSVPTHLVVRRSILPPDGDAAAR</sequence>
<evidence type="ECO:0000256" key="1">
    <source>
        <dbReference type="ARBA" id="ARBA00023015"/>
    </source>
</evidence>
<protein>
    <submittedName>
        <fullName evidence="6">LacI family transcriptional regulator</fullName>
    </submittedName>
</protein>
<dbReference type="PROSITE" id="PS00356">
    <property type="entry name" value="HTH_LACI_1"/>
    <property type="match status" value="1"/>
</dbReference>
<dbReference type="SMART" id="SM00354">
    <property type="entry name" value="HTH_LACI"/>
    <property type="match status" value="1"/>
</dbReference>
<evidence type="ECO:0000256" key="2">
    <source>
        <dbReference type="ARBA" id="ARBA00023125"/>
    </source>
</evidence>
<evidence type="ECO:0000313" key="6">
    <source>
        <dbReference type="EMBL" id="NMN00879.1"/>
    </source>
</evidence>
<dbReference type="CDD" id="cd01392">
    <property type="entry name" value="HTH_LacI"/>
    <property type="match status" value="1"/>
</dbReference>
<dbReference type="PANTHER" id="PTHR30146:SF153">
    <property type="entry name" value="LACTOSE OPERON REPRESSOR"/>
    <property type="match status" value="1"/>
</dbReference>
<dbReference type="GO" id="GO:0000976">
    <property type="term" value="F:transcription cis-regulatory region binding"/>
    <property type="evidence" value="ECO:0007669"/>
    <property type="project" value="TreeGrafter"/>
</dbReference>
<keyword evidence="7" id="KW-1185">Reference proteome</keyword>
<dbReference type="Proteomes" id="UP000588277">
    <property type="component" value="Unassembled WGS sequence"/>
</dbReference>
<organism evidence="6 7">
    <name type="scientific">Bifidobacterium moraviense</name>
    <dbReference type="NCBI Taxonomy" id="2675323"/>
    <lineage>
        <taxon>Bacteria</taxon>
        <taxon>Bacillati</taxon>
        <taxon>Actinomycetota</taxon>
        <taxon>Actinomycetes</taxon>
        <taxon>Bifidobacteriales</taxon>
        <taxon>Bifidobacteriaceae</taxon>
        <taxon>Bifidobacterium</taxon>
    </lineage>
</organism>
<evidence type="ECO:0000256" key="3">
    <source>
        <dbReference type="ARBA" id="ARBA00023163"/>
    </source>
</evidence>
<dbReference type="InterPro" id="IPR046335">
    <property type="entry name" value="LacI/GalR-like_sensor"/>
</dbReference>
<dbReference type="EMBL" id="JAAIIH010000012">
    <property type="protein sequence ID" value="NMN00879.1"/>
    <property type="molecule type" value="Genomic_DNA"/>
</dbReference>
<dbReference type="InterPro" id="IPR000843">
    <property type="entry name" value="HTH_LacI"/>
</dbReference>
<dbReference type="SUPFAM" id="SSF47413">
    <property type="entry name" value="lambda repressor-like DNA-binding domains"/>
    <property type="match status" value="1"/>
</dbReference>
<reference evidence="6 7" key="1">
    <citation type="submission" date="2020-02" db="EMBL/GenBank/DDBJ databases">
        <title>Characterization of phylogenetic diversity of novel bifidobacterial species isolated in Czech ZOOs.</title>
        <authorList>
            <person name="Lugli G.A."/>
            <person name="Vera N.B."/>
            <person name="Ventura M."/>
        </authorList>
    </citation>
    <scope>NUCLEOTIDE SEQUENCE [LARGE SCALE GENOMIC DNA]</scope>
    <source>
        <strain evidence="6 7">DSM 109958</strain>
    </source>
</reference>
<keyword evidence="1" id="KW-0805">Transcription regulation</keyword>
<dbReference type="InterPro" id="IPR028082">
    <property type="entry name" value="Peripla_BP_I"/>
</dbReference>
<dbReference type="Pfam" id="PF00356">
    <property type="entry name" value="LacI"/>
    <property type="match status" value="1"/>
</dbReference>